<feature type="transmembrane region" description="Helical" evidence="8">
    <location>
        <begin position="71"/>
        <end position="90"/>
    </location>
</feature>
<evidence type="ECO:0000256" key="7">
    <source>
        <dbReference type="ARBA" id="ARBA00023136"/>
    </source>
</evidence>
<organism evidence="9 10">
    <name type="scientific">Candidatus Eisenbergiella merdigallinarum</name>
    <dbReference type="NCBI Taxonomy" id="2838552"/>
    <lineage>
        <taxon>Bacteria</taxon>
        <taxon>Bacillati</taxon>
        <taxon>Bacillota</taxon>
        <taxon>Clostridia</taxon>
        <taxon>Lachnospirales</taxon>
        <taxon>Lachnospiraceae</taxon>
        <taxon>Eisenbergiella</taxon>
    </lineage>
</organism>
<proteinExistence type="inferred from homology"/>
<keyword evidence="4 8" id="KW-0812">Transmembrane</keyword>
<feature type="transmembrane region" description="Helical" evidence="8">
    <location>
        <begin position="6"/>
        <end position="29"/>
    </location>
</feature>
<reference evidence="9" key="2">
    <citation type="submission" date="2021-04" db="EMBL/GenBank/DDBJ databases">
        <authorList>
            <person name="Gilroy R."/>
        </authorList>
    </citation>
    <scope>NUCLEOTIDE SEQUENCE</scope>
    <source>
        <strain evidence="9">USAMLcec3-2134</strain>
    </source>
</reference>
<evidence type="ECO:0000256" key="3">
    <source>
        <dbReference type="ARBA" id="ARBA00022475"/>
    </source>
</evidence>
<keyword evidence="5" id="KW-0862">Zinc</keyword>
<protein>
    <submittedName>
        <fullName evidence="9">ZIP family metal transporter</fullName>
    </submittedName>
</protein>
<evidence type="ECO:0000256" key="6">
    <source>
        <dbReference type="ARBA" id="ARBA00022989"/>
    </source>
</evidence>
<feature type="transmembrane region" description="Helical" evidence="8">
    <location>
        <begin position="183"/>
        <end position="205"/>
    </location>
</feature>
<keyword evidence="6 8" id="KW-1133">Transmembrane helix</keyword>
<evidence type="ECO:0000256" key="5">
    <source>
        <dbReference type="ARBA" id="ARBA00022833"/>
    </source>
</evidence>
<comment type="subcellular location">
    <subcellularLocation>
        <location evidence="1">Cell membrane</location>
        <topology evidence="1">Multi-pass membrane protein</topology>
    </subcellularLocation>
</comment>
<dbReference type="Pfam" id="PF02535">
    <property type="entry name" value="Zip"/>
    <property type="match status" value="1"/>
</dbReference>
<dbReference type="InterPro" id="IPR003689">
    <property type="entry name" value="ZIP"/>
</dbReference>
<dbReference type="EMBL" id="DWXE01000039">
    <property type="protein sequence ID" value="HJB91699.1"/>
    <property type="molecule type" value="Genomic_DNA"/>
</dbReference>
<evidence type="ECO:0000313" key="9">
    <source>
        <dbReference type="EMBL" id="HJB91699.1"/>
    </source>
</evidence>
<dbReference type="PANTHER" id="PTHR11040">
    <property type="entry name" value="ZINC/IRON TRANSPORTER"/>
    <property type="match status" value="1"/>
</dbReference>
<evidence type="ECO:0000313" key="10">
    <source>
        <dbReference type="Proteomes" id="UP000886883"/>
    </source>
</evidence>
<accession>A0A9D2SDE2</accession>
<dbReference type="PANTHER" id="PTHR11040:SF211">
    <property type="entry name" value="ZINC TRANSPORTER ZIP11"/>
    <property type="match status" value="1"/>
</dbReference>
<name>A0A9D2SDE2_9FIRM</name>
<evidence type="ECO:0000256" key="2">
    <source>
        <dbReference type="ARBA" id="ARBA00006939"/>
    </source>
</evidence>
<reference evidence="9" key="1">
    <citation type="journal article" date="2021" name="PeerJ">
        <title>Extensive microbial diversity within the chicken gut microbiome revealed by metagenomics and culture.</title>
        <authorList>
            <person name="Gilroy R."/>
            <person name="Ravi A."/>
            <person name="Getino M."/>
            <person name="Pursley I."/>
            <person name="Horton D.L."/>
            <person name="Alikhan N.F."/>
            <person name="Baker D."/>
            <person name="Gharbi K."/>
            <person name="Hall N."/>
            <person name="Watson M."/>
            <person name="Adriaenssens E.M."/>
            <person name="Foster-Nyarko E."/>
            <person name="Jarju S."/>
            <person name="Secka A."/>
            <person name="Antonio M."/>
            <person name="Oren A."/>
            <person name="Chaudhuri R.R."/>
            <person name="La Ragione R."/>
            <person name="Hildebrand F."/>
            <person name="Pallen M.J."/>
        </authorList>
    </citation>
    <scope>NUCLEOTIDE SEQUENCE</scope>
    <source>
        <strain evidence="9">USAMLcec3-2134</strain>
    </source>
</reference>
<dbReference type="GO" id="GO:0005385">
    <property type="term" value="F:zinc ion transmembrane transporter activity"/>
    <property type="evidence" value="ECO:0007669"/>
    <property type="project" value="TreeGrafter"/>
</dbReference>
<dbReference type="AlphaFoldDB" id="A0A9D2SDE2"/>
<comment type="caution">
    <text evidence="9">The sequence shown here is derived from an EMBL/GenBank/DDBJ whole genome shotgun (WGS) entry which is preliminary data.</text>
</comment>
<feature type="transmembrane region" description="Helical" evidence="8">
    <location>
        <begin position="211"/>
        <end position="232"/>
    </location>
</feature>
<feature type="transmembrane region" description="Helical" evidence="8">
    <location>
        <begin position="41"/>
        <end position="59"/>
    </location>
</feature>
<feature type="transmembrane region" description="Helical" evidence="8">
    <location>
        <begin position="244"/>
        <end position="261"/>
    </location>
</feature>
<keyword evidence="3" id="KW-1003">Cell membrane</keyword>
<gene>
    <name evidence="9" type="ORF">H9763_09600</name>
</gene>
<dbReference type="Proteomes" id="UP000886883">
    <property type="component" value="Unassembled WGS sequence"/>
</dbReference>
<keyword evidence="7 8" id="KW-0472">Membrane</keyword>
<comment type="similarity">
    <text evidence="2">Belongs to the ZIP transporter (TC 2.A.5) family.</text>
</comment>
<evidence type="ECO:0000256" key="8">
    <source>
        <dbReference type="SAM" id="Phobius"/>
    </source>
</evidence>
<dbReference type="GO" id="GO:0005886">
    <property type="term" value="C:plasma membrane"/>
    <property type="evidence" value="ECO:0007669"/>
    <property type="project" value="UniProtKB-SubCell"/>
</dbReference>
<evidence type="ECO:0000256" key="4">
    <source>
        <dbReference type="ARBA" id="ARBA00022692"/>
    </source>
</evidence>
<evidence type="ECO:0000256" key="1">
    <source>
        <dbReference type="ARBA" id="ARBA00004651"/>
    </source>
</evidence>
<sequence>MEHAIFYTACGTAFPFLMTVLGSAVVFWLQRDIKARTERAFLGFAAGVMMAAAVWSLLLPAIESANEKNHAGWLPVACGFAAGGLFLFWTDRLIGRKFLRMGEGWRFCGMTRGTTLALAANSLRNIPQGMSTGLAFLAACSGGDRKVMAAAVVLSLGLGIQNFLEGSAVSMPIRRDGVPAKRAFCVSAGVGALEPAFAMAVAALGERAGALMPWLLSFAAGAMIYVIAEELIPKASGGENDRSGTFGVMAGFLIMMMLDVIQ</sequence>